<reference evidence="1" key="2">
    <citation type="submission" date="2020-11" db="EMBL/GenBank/DDBJ databases">
        <authorList>
            <consortium name="DOE Joint Genome Institute"/>
            <person name="Kuo A."/>
            <person name="Miyauchi S."/>
            <person name="Kiss E."/>
            <person name="Drula E."/>
            <person name="Kohler A."/>
            <person name="Sanchez-Garcia M."/>
            <person name="Andreopoulos B."/>
            <person name="Barry K.W."/>
            <person name="Bonito G."/>
            <person name="Buee M."/>
            <person name="Carver A."/>
            <person name="Chen C."/>
            <person name="Cichocki N."/>
            <person name="Clum A."/>
            <person name="Culley D."/>
            <person name="Crous P.W."/>
            <person name="Fauchery L."/>
            <person name="Girlanda M."/>
            <person name="Hayes R."/>
            <person name="Keri Z."/>
            <person name="Labutti K."/>
            <person name="Lipzen A."/>
            <person name="Lombard V."/>
            <person name="Magnuson J."/>
            <person name="Maillard F."/>
            <person name="Morin E."/>
            <person name="Murat C."/>
            <person name="Nolan M."/>
            <person name="Ohm R."/>
            <person name="Pangilinan J."/>
            <person name="Pereira M."/>
            <person name="Perotto S."/>
            <person name="Peter M."/>
            <person name="Riley R."/>
            <person name="Sitrit Y."/>
            <person name="Stielow B."/>
            <person name="Szollosi G."/>
            <person name="Zifcakova L."/>
            <person name="Stursova M."/>
            <person name="Spatafora J.W."/>
            <person name="Tedersoo L."/>
            <person name="Vaario L.-M."/>
            <person name="Yamada A."/>
            <person name="Yan M."/>
            <person name="Wang P."/>
            <person name="Xu J."/>
            <person name="Bruns T."/>
            <person name="Baldrian P."/>
            <person name="Vilgalys R."/>
            <person name="Henrissat B."/>
            <person name="Grigoriev I.V."/>
            <person name="Hibbett D."/>
            <person name="Nagy L.G."/>
            <person name="Martin F.M."/>
        </authorList>
    </citation>
    <scope>NUCLEOTIDE SEQUENCE</scope>
    <source>
        <strain evidence="1">UH-Tt-Lm1</strain>
    </source>
</reference>
<keyword evidence="2" id="KW-1185">Reference proteome</keyword>
<proteinExistence type="predicted"/>
<dbReference type="Proteomes" id="UP000736335">
    <property type="component" value="Unassembled WGS sequence"/>
</dbReference>
<gene>
    <name evidence="1" type="ORF">BJ322DRAFT_314728</name>
</gene>
<reference evidence="1" key="1">
    <citation type="journal article" date="2020" name="Nat. Commun.">
        <title>Large-scale genome sequencing of mycorrhizal fungi provides insights into the early evolution of symbiotic traits.</title>
        <authorList>
            <person name="Miyauchi S."/>
            <person name="Kiss E."/>
            <person name="Kuo A."/>
            <person name="Drula E."/>
            <person name="Kohler A."/>
            <person name="Sanchez-Garcia M."/>
            <person name="Morin E."/>
            <person name="Andreopoulos B."/>
            <person name="Barry K.W."/>
            <person name="Bonito G."/>
            <person name="Buee M."/>
            <person name="Carver A."/>
            <person name="Chen C."/>
            <person name="Cichocki N."/>
            <person name="Clum A."/>
            <person name="Culley D."/>
            <person name="Crous P.W."/>
            <person name="Fauchery L."/>
            <person name="Girlanda M."/>
            <person name="Hayes R.D."/>
            <person name="Keri Z."/>
            <person name="LaButti K."/>
            <person name="Lipzen A."/>
            <person name="Lombard V."/>
            <person name="Magnuson J."/>
            <person name="Maillard F."/>
            <person name="Murat C."/>
            <person name="Nolan M."/>
            <person name="Ohm R.A."/>
            <person name="Pangilinan J."/>
            <person name="Pereira M.F."/>
            <person name="Perotto S."/>
            <person name="Peter M."/>
            <person name="Pfister S."/>
            <person name="Riley R."/>
            <person name="Sitrit Y."/>
            <person name="Stielow J.B."/>
            <person name="Szollosi G."/>
            <person name="Zifcakova L."/>
            <person name="Stursova M."/>
            <person name="Spatafora J.W."/>
            <person name="Tedersoo L."/>
            <person name="Vaario L.M."/>
            <person name="Yamada A."/>
            <person name="Yan M."/>
            <person name="Wang P."/>
            <person name="Xu J."/>
            <person name="Bruns T."/>
            <person name="Baldrian P."/>
            <person name="Vilgalys R."/>
            <person name="Dunand C."/>
            <person name="Henrissat B."/>
            <person name="Grigoriev I.V."/>
            <person name="Hibbett D."/>
            <person name="Nagy L.G."/>
            <person name="Martin F.M."/>
        </authorList>
    </citation>
    <scope>NUCLEOTIDE SEQUENCE</scope>
    <source>
        <strain evidence="1">UH-Tt-Lm1</strain>
    </source>
</reference>
<organism evidence="1 2">
    <name type="scientific">Thelephora terrestris</name>
    <dbReference type="NCBI Taxonomy" id="56493"/>
    <lineage>
        <taxon>Eukaryota</taxon>
        <taxon>Fungi</taxon>
        <taxon>Dikarya</taxon>
        <taxon>Basidiomycota</taxon>
        <taxon>Agaricomycotina</taxon>
        <taxon>Agaricomycetes</taxon>
        <taxon>Thelephorales</taxon>
        <taxon>Thelephoraceae</taxon>
        <taxon>Thelephora</taxon>
    </lineage>
</organism>
<sequence length="88" mass="10165">MPSPAALFVRHWCLVHLCLVSSFPCIISRPFLRLSSQFLLYPLVPYSVFSLLQFVPISRHFLILPLTSRMPKELVLFPLCIVHNLENT</sequence>
<dbReference type="AlphaFoldDB" id="A0A9P6H6L4"/>
<evidence type="ECO:0000313" key="1">
    <source>
        <dbReference type="EMBL" id="KAF9780152.1"/>
    </source>
</evidence>
<accession>A0A9P6H6L4</accession>
<dbReference type="EMBL" id="WIUZ02000017">
    <property type="protein sequence ID" value="KAF9780152.1"/>
    <property type="molecule type" value="Genomic_DNA"/>
</dbReference>
<protein>
    <submittedName>
        <fullName evidence="1">Uncharacterized protein</fullName>
    </submittedName>
</protein>
<evidence type="ECO:0000313" key="2">
    <source>
        <dbReference type="Proteomes" id="UP000736335"/>
    </source>
</evidence>
<name>A0A9P6H6L4_9AGAM</name>
<comment type="caution">
    <text evidence="1">The sequence shown here is derived from an EMBL/GenBank/DDBJ whole genome shotgun (WGS) entry which is preliminary data.</text>
</comment>